<evidence type="ECO:0000256" key="1">
    <source>
        <dbReference type="SAM" id="Phobius"/>
    </source>
</evidence>
<dbReference type="OrthoDB" id="5966500at2759"/>
<evidence type="ECO:0000259" key="2">
    <source>
        <dbReference type="PROSITE" id="PS50011"/>
    </source>
</evidence>
<dbReference type="PANTHER" id="PTHR48007">
    <property type="entry name" value="LEUCINE-RICH REPEAT RECEPTOR-LIKE PROTEIN KINASE PXC1"/>
    <property type="match status" value="1"/>
</dbReference>
<feature type="domain" description="Protein kinase" evidence="2">
    <location>
        <begin position="85"/>
        <end position="320"/>
    </location>
</feature>
<protein>
    <recommendedName>
        <fullName evidence="2">Protein kinase domain-containing protein</fullName>
    </recommendedName>
</protein>
<dbReference type="SUPFAM" id="SSF56112">
    <property type="entry name" value="Protein kinase-like (PK-like)"/>
    <property type="match status" value="1"/>
</dbReference>
<accession>A0A2Z6M7G9</accession>
<dbReference type="InterPro" id="IPR000719">
    <property type="entry name" value="Prot_kinase_dom"/>
</dbReference>
<dbReference type="InterPro" id="IPR011009">
    <property type="entry name" value="Kinase-like_dom_sf"/>
</dbReference>
<dbReference type="PROSITE" id="PS50011">
    <property type="entry name" value="PROTEIN_KINASE_DOM"/>
    <property type="match status" value="1"/>
</dbReference>
<dbReference type="SMART" id="SM00219">
    <property type="entry name" value="TyrKc"/>
    <property type="match status" value="1"/>
</dbReference>
<keyword evidence="4" id="KW-1185">Reference proteome</keyword>
<dbReference type="InterPro" id="IPR046959">
    <property type="entry name" value="PRK1-6/SRF4-like"/>
</dbReference>
<dbReference type="AlphaFoldDB" id="A0A2Z6M7G9"/>
<dbReference type="Gene3D" id="1.10.510.10">
    <property type="entry name" value="Transferase(Phosphotransferase) domain 1"/>
    <property type="match status" value="1"/>
</dbReference>
<feature type="transmembrane region" description="Helical" evidence="1">
    <location>
        <begin position="6"/>
        <end position="28"/>
    </location>
</feature>
<keyword evidence="1" id="KW-0812">Transmembrane</keyword>
<dbReference type="InterPro" id="IPR001245">
    <property type="entry name" value="Ser-Thr/Tyr_kinase_cat_dom"/>
</dbReference>
<gene>
    <name evidence="3" type="ORF">TSUD_257320</name>
</gene>
<dbReference type="GO" id="GO:0005524">
    <property type="term" value="F:ATP binding"/>
    <property type="evidence" value="ECO:0007669"/>
    <property type="project" value="InterPro"/>
</dbReference>
<sequence length="320" mass="36618">MHWYANIEILLGLGLGIGLLLSSLYFMVKKSSKLLEEIEVKKNHIDSPIKKPTTHEVKLKGDSCNSELVFFVEDHERFKLEDLLRAKADLRSENFWSSLFKVKLENNVEYAVKRLKNLQVSCDEFGETLRKISKVKHQNILPLVGYRSTNEEKLIIYKYQSNGSLLNLLNDYIARRKDFPWKLRLNIACGIARGLTFIYKKLDEGEDNIIPHGNIKLSNILLDDKNEALIGEVFDKEVRENDDQGAFSLLNIALLCVSRSQENRPNVKEILNTIEGVMNAHEQQQMELSASKCCSNGTNQECCSLHQIIPDTWDSPGSNY</sequence>
<organism evidence="3 4">
    <name type="scientific">Trifolium subterraneum</name>
    <name type="common">Subterranean clover</name>
    <dbReference type="NCBI Taxonomy" id="3900"/>
    <lineage>
        <taxon>Eukaryota</taxon>
        <taxon>Viridiplantae</taxon>
        <taxon>Streptophyta</taxon>
        <taxon>Embryophyta</taxon>
        <taxon>Tracheophyta</taxon>
        <taxon>Spermatophyta</taxon>
        <taxon>Magnoliopsida</taxon>
        <taxon>eudicotyledons</taxon>
        <taxon>Gunneridae</taxon>
        <taxon>Pentapetalae</taxon>
        <taxon>rosids</taxon>
        <taxon>fabids</taxon>
        <taxon>Fabales</taxon>
        <taxon>Fabaceae</taxon>
        <taxon>Papilionoideae</taxon>
        <taxon>50 kb inversion clade</taxon>
        <taxon>NPAAA clade</taxon>
        <taxon>Hologalegina</taxon>
        <taxon>IRL clade</taxon>
        <taxon>Trifolieae</taxon>
        <taxon>Trifolium</taxon>
    </lineage>
</organism>
<evidence type="ECO:0000313" key="4">
    <source>
        <dbReference type="Proteomes" id="UP000242715"/>
    </source>
</evidence>
<reference evidence="4" key="1">
    <citation type="journal article" date="2017" name="Front. Plant Sci.">
        <title>Climate Clever Clovers: New Paradigm to Reduce the Environmental Footprint of Ruminants by Breeding Low Methanogenic Forages Utilizing Haplotype Variation.</title>
        <authorList>
            <person name="Kaur P."/>
            <person name="Appels R."/>
            <person name="Bayer P.E."/>
            <person name="Keeble-Gagnere G."/>
            <person name="Wang J."/>
            <person name="Hirakawa H."/>
            <person name="Shirasawa K."/>
            <person name="Vercoe P."/>
            <person name="Stefanova K."/>
            <person name="Durmic Z."/>
            <person name="Nichols P."/>
            <person name="Revell C."/>
            <person name="Isobe S.N."/>
            <person name="Edwards D."/>
            <person name="Erskine W."/>
        </authorList>
    </citation>
    <scope>NUCLEOTIDE SEQUENCE [LARGE SCALE GENOMIC DNA]</scope>
    <source>
        <strain evidence="4">cv. Daliak</strain>
    </source>
</reference>
<evidence type="ECO:0000313" key="3">
    <source>
        <dbReference type="EMBL" id="GAU28404.1"/>
    </source>
</evidence>
<dbReference type="EMBL" id="DF973371">
    <property type="protein sequence ID" value="GAU28404.1"/>
    <property type="molecule type" value="Genomic_DNA"/>
</dbReference>
<dbReference type="InterPro" id="IPR020635">
    <property type="entry name" value="Tyr_kinase_cat_dom"/>
</dbReference>
<dbReference type="Pfam" id="PF07714">
    <property type="entry name" value="PK_Tyr_Ser-Thr"/>
    <property type="match status" value="1"/>
</dbReference>
<keyword evidence="1" id="KW-0472">Membrane</keyword>
<dbReference type="GO" id="GO:0004713">
    <property type="term" value="F:protein tyrosine kinase activity"/>
    <property type="evidence" value="ECO:0007669"/>
    <property type="project" value="InterPro"/>
</dbReference>
<keyword evidence="1" id="KW-1133">Transmembrane helix</keyword>
<proteinExistence type="predicted"/>
<dbReference type="PANTHER" id="PTHR48007:SF77">
    <property type="entry name" value="PROTEIN KINASE DOMAIN-CONTAINING PROTEIN"/>
    <property type="match status" value="1"/>
</dbReference>
<dbReference type="Proteomes" id="UP000242715">
    <property type="component" value="Unassembled WGS sequence"/>
</dbReference>
<name>A0A2Z6M7G9_TRISU</name>
<dbReference type="Gene3D" id="3.30.200.20">
    <property type="entry name" value="Phosphorylase Kinase, domain 1"/>
    <property type="match status" value="1"/>
</dbReference>